<proteinExistence type="predicted"/>
<name>A0ACC1WR75_MELAZ</name>
<dbReference type="Proteomes" id="UP001164539">
    <property type="component" value="Chromosome 14"/>
</dbReference>
<accession>A0ACC1WR75</accession>
<organism evidence="1 2">
    <name type="scientific">Melia azedarach</name>
    <name type="common">Chinaberry tree</name>
    <dbReference type="NCBI Taxonomy" id="155640"/>
    <lineage>
        <taxon>Eukaryota</taxon>
        <taxon>Viridiplantae</taxon>
        <taxon>Streptophyta</taxon>
        <taxon>Embryophyta</taxon>
        <taxon>Tracheophyta</taxon>
        <taxon>Spermatophyta</taxon>
        <taxon>Magnoliopsida</taxon>
        <taxon>eudicotyledons</taxon>
        <taxon>Gunneridae</taxon>
        <taxon>Pentapetalae</taxon>
        <taxon>rosids</taxon>
        <taxon>malvids</taxon>
        <taxon>Sapindales</taxon>
        <taxon>Meliaceae</taxon>
        <taxon>Melia</taxon>
    </lineage>
</organism>
<evidence type="ECO:0000313" key="1">
    <source>
        <dbReference type="EMBL" id="KAJ4701352.1"/>
    </source>
</evidence>
<protein>
    <submittedName>
        <fullName evidence="1">RNA-binding protein</fullName>
    </submittedName>
</protein>
<reference evidence="1 2" key="1">
    <citation type="journal article" date="2023" name="Science">
        <title>Complex scaffold remodeling in plant triterpene biosynthesis.</title>
        <authorList>
            <person name="De La Pena R."/>
            <person name="Hodgson H."/>
            <person name="Liu J.C."/>
            <person name="Stephenson M.J."/>
            <person name="Martin A.C."/>
            <person name="Owen C."/>
            <person name="Harkess A."/>
            <person name="Leebens-Mack J."/>
            <person name="Jimenez L.E."/>
            <person name="Osbourn A."/>
            <person name="Sattely E.S."/>
        </authorList>
    </citation>
    <scope>NUCLEOTIDE SEQUENCE [LARGE SCALE GENOMIC DNA]</scope>
    <source>
        <strain evidence="2">cv. JPN11</strain>
        <tissue evidence="1">Leaf</tissue>
    </source>
</reference>
<gene>
    <name evidence="1" type="ORF">OWV82_024609</name>
</gene>
<sequence>MHIEDRQRVYIYSDHLINLDAMAYPHYRSQFGDTTFTKVFVGGLAWETPTEEMRRYFEQFGEILEAVIITDKNTGKSKGYGFVTFRDPESARRACDNPNPVIDGRRANCNIASLGRPRPSPPRGRNQGGNPYHHQGGQPSYGGVAAPLPPPPPPPPPVIYPSYGYPPYAPDYGYHQAVYNPQVQQPQYYHQMYGATSTAMGMGMGSPYYYSYSLQSPRGTYSAQRMPPPAAAAAPSYLYYHTHIPEGTSFPPPTLHLPSRQPFPFSSDSQTPQHTSGETEARVVTSESPNT</sequence>
<comment type="caution">
    <text evidence="1">The sequence shown here is derived from an EMBL/GenBank/DDBJ whole genome shotgun (WGS) entry which is preliminary data.</text>
</comment>
<dbReference type="EMBL" id="CM051407">
    <property type="protein sequence ID" value="KAJ4701352.1"/>
    <property type="molecule type" value="Genomic_DNA"/>
</dbReference>
<evidence type="ECO:0000313" key="2">
    <source>
        <dbReference type="Proteomes" id="UP001164539"/>
    </source>
</evidence>
<keyword evidence="2" id="KW-1185">Reference proteome</keyword>